<protein>
    <recommendedName>
        <fullName evidence="1">CHK kinase-like domain-containing protein</fullName>
    </recommendedName>
</protein>
<dbReference type="Pfam" id="PF02958">
    <property type="entry name" value="EcKL"/>
    <property type="match status" value="1"/>
</dbReference>
<sequence>MASIESIQTLLSKEDCEKILRRSLDSPAHLLSFKITKFNDNVAGFLGDHLTLTIRFATNNTKSQTTYFLKTLPQFNNNQLDYVLEAGIFKKEVVLYQNLLGELLKIGHFGPKCFFVKDNVIVLENMKAKGFKMNPKVLYMTEDHCVAMLKTVAKYHTSTLIYEHKRGLRLDEKFKYEIRETCFSFVEGQPRYKWLVSATKCATDLIRLMSLKKHDVDAVCESFHRFIFEEMEQIISPSRRFRNVLSHDDLWCNNLLFNDHNECVLVDFQLVRYTPPCMDFLTSLYLNLDCNYVENNIEVFADVYYSCLVEELKKHGLNSSELPKEEFLESLNSYRLPALVETVMYGTHIFISEALSNQIVADVAMYNEFSFINRSKFAVKEFRDNPQYRDRISAILTLLVETLANRL</sequence>
<dbReference type="InterPro" id="IPR011009">
    <property type="entry name" value="Kinase-like_dom_sf"/>
</dbReference>
<organism evidence="2 3">
    <name type="scientific">Zophobas morio</name>
    <dbReference type="NCBI Taxonomy" id="2755281"/>
    <lineage>
        <taxon>Eukaryota</taxon>
        <taxon>Metazoa</taxon>
        <taxon>Ecdysozoa</taxon>
        <taxon>Arthropoda</taxon>
        <taxon>Hexapoda</taxon>
        <taxon>Insecta</taxon>
        <taxon>Pterygota</taxon>
        <taxon>Neoptera</taxon>
        <taxon>Endopterygota</taxon>
        <taxon>Coleoptera</taxon>
        <taxon>Polyphaga</taxon>
        <taxon>Cucujiformia</taxon>
        <taxon>Tenebrionidae</taxon>
        <taxon>Zophobas</taxon>
    </lineage>
</organism>
<gene>
    <name evidence="2" type="ORF">Zmor_009174</name>
</gene>
<feature type="domain" description="CHK kinase-like" evidence="1">
    <location>
        <begin position="121"/>
        <end position="314"/>
    </location>
</feature>
<accession>A0AA38MHH8</accession>
<dbReference type="InterPro" id="IPR004119">
    <property type="entry name" value="EcKL"/>
</dbReference>
<evidence type="ECO:0000313" key="2">
    <source>
        <dbReference type="EMBL" id="KAJ3657365.1"/>
    </source>
</evidence>
<dbReference type="PANTHER" id="PTHR11012">
    <property type="entry name" value="PROTEIN KINASE-LIKE DOMAIN-CONTAINING"/>
    <property type="match status" value="1"/>
</dbReference>
<evidence type="ECO:0000313" key="3">
    <source>
        <dbReference type="Proteomes" id="UP001168821"/>
    </source>
</evidence>
<reference evidence="2" key="1">
    <citation type="journal article" date="2023" name="G3 (Bethesda)">
        <title>Whole genome assemblies of Zophobas morio and Tenebrio molitor.</title>
        <authorList>
            <person name="Kaur S."/>
            <person name="Stinson S.A."/>
            <person name="diCenzo G.C."/>
        </authorList>
    </citation>
    <scope>NUCLEOTIDE SEQUENCE</scope>
    <source>
        <strain evidence="2">QUZm001</strain>
    </source>
</reference>
<dbReference type="InterPro" id="IPR015897">
    <property type="entry name" value="CHK_kinase-like"/>
</dbReference>
<name>A0AA38MHH8_9CUCU</name>
<dbReference type="AlphaFoldDB" id="A0AA38MHH8"/>
<dbReference type="EMBL" id="JALNTZ010000003">
    <property type="protein sequence ID" value="KAJ3657365.1"/>
    <property type="molecule type" value="Genomic_DNA"/>
</dbReference>
<evidence type="ECO:0000259" key="1">
    <source>
        <dbReference type="SMART" id="SM00587"/>
    </source>
</evidence>
<dbReference type="Proteomes" id="UP001168821">
    <property type="component" value="Unassembled WGS sequence"/>
</dbReference>
<dbReference type="SMART" id="SM00587">
    <property type="entry name" value="CHK"/>
    <property type="match status" value="1"/>
</dbReference>
<dbReference type="PANTHER" id="PTHR11012:SF48">
    <property type="entry name" value="CHK KINASE-LIKE DOMAIN-CONTAINING PROTEIN-RELATED"/>
    <property type="match status" value="1"/>
</dbReference>
<dbReference type="SUPFAM" id="SSF56112">
    <property type="entry name" value="Protein kinase-like (PK-like)"/>
    <property type="match status" value="1"/>
</dbReference>
<keyword evidence="3" id="KW-1185">Reference proteome</keyword>
<proteinExistence type="predicted"/>
<dbReference type="Gene3D" id="3.90.1200.10">
    <property type="match status" value="1"/>
</dbReference>
<comment type="caution">
    <text evidence="2">The sequence shown here is derived from an EMBL/GenBank/DDBJ whole genome shotgun (WGS) entry which is preliminary data.</text>
</comment>